<proteinExistence type="predicted"/>
<protein>
    <submittedName>
        <fullName evidence="2">Uncharacterized protein</fullName>
    </submittedName>
</protein>
<comment type="caution">
    <text evidence="2">The sequence shown here is derived from an EMBL/GenBank/DDBJ whole genome shotgun (WGS) entry which is preliminary data.</text>
</comment>
<feature type="region of interest" description="Disordered" evidence="1">
    <location>
        <begin position="66"/>
        <end position="124"/>
    </location>
</feature>
<sequence length="124" mass="12443">MAGITTLTGGAIAKWEEIGRNAVAVGSCVPCAEEGGRGTEPMMSCPSRPADRPLWGGPAVCPVRKGGLSPGRAATAPGRTPGGSVKLAGPPGRRQPVARHGSVTSAVTEHGTPLPRSAPDASWL</sequence>
<keyword evidence="3" id="KW-1185">Reference proteome</keyword>
<evidence type="ECO:0000313" key="3">
    <source>
        <dbReference type="Proteomes" id="UP001501005"/>
    </source>
</evidence>
<dbReference type="EMBL" id="BAAAHG010000012">
    <property type="protein sequence ID" value="GAA0910357.1"/>
    <property type="molecule type" value="Genomic_DNA"/>
</dbReference>
<gene>
    <name evidence="2" type="ORF">GCM10009549_20050</name>
</gene>
<dbReference type="Proteomes" id="UP001501005">
    <property type="component" value="Unassembled WGS sequence"/>
</dbReference>
<evidence type="ECO:0000313" key="2">
    <source>
        <dbReference type="EMBL" id="GAA0910357.1"/>
    </source>
</evidence>
<accession>A0ABP3Z277</accession>
<reference evidence="3" key="1">
    <citation type="journal article" date="2019" name="Int. J. Syst. Evol. Microbiol.">
        <title>The Global Catalogue of Microorganisms (GCM) 10K type strain sequencing project: providing services to taxonomists for standard genome sequencing and annotation.</title>
        <authorList>
            <consortium name="The Broad Institute Genomics Platform"/>
            <consortium name="The Broad Institute Genome Sequencing Center for Infectious Disease"/>
            <person name="Wu L."/>
            <person name="Ma J."/>
        </authorList>
    </citation>
    <scope>NUCLEOTIDE SEQUENCE [LARGE SCALE GENOMIC DNA]</scope>
    <source>
        <strain evidence="3">JCM 10673</strain>
    </source>
</reference>
<evidence type="ECO:0000256" key="1">
    <source>
        <dbReference type="SAM" id="MobiDB-lite"/>
    </source>
</evidence>
<name>A0ABP3Z277_9ACTN</name>
<organism evidence="2 3">
    <name type="scientific">Streptomyces thermoalcalitolerans</name>
    <dbReference type="NCBI Taxonomy" id="65605"/>
    <lineage>
        <taxon>Bacteria</taxon>
        <taxon>Bacillati</taxon>
        <taxon>Actinomycetota</taxon>
        <taxon>Actinomycetes</taxon>
        <taxon>Kitasatosporales</taxon>
        <taxon>Streptomycetaceae</taxon>
        <taxon>Streptomyces</taxon>
    </lineage>
</organism>
<feature type="region of interest" description="Disordered" evidence="1">
    <location>
        <begin position="33"/>
        <end position="52"/>
    </location>
</feature>